<dbReference type="PANTHER" id="PTHR45694:SF18">
    <property type="entry name" value="GLUTAREDOXIN-1-RELATED"/>
    <property type="match status" value="1"/>
</dbReference>
<evidence type="ECO:0000256" key="2">
    <source>
        <dbReference type="ARBA" id="ARBA00022448"/>
    </source>
</evidence>
<dbReference type="GO" id="GO:0034599">
    <property type="term" value="P:cellular response to oxidative stress"/>
    <property type="evidence" value="ECO:0007669"/>
    <property type="project" value="TreeGrafter"/>
</dbReference>
<dbReference type="PANTHER" id="PTHR45694">
    <property type="entry name" value="GLUTAREDOXIN 2"/>
    <property type="match status" value="1"/>
</dbReference>
<keyword evidence="4" id="KW-0676">Redox-active center</keyword>
<dbReference type="AlphaFoldDB" id="A0A4P2QB52"/>
<proteinExistence type="inferred from homology"/>
<dbReference type="RefSeq" id="WP_129354234.1">
    <property type="nucleotide sequence ID" value="NZ_CP012670.1"/>
</dbReference>
<dbReference type="InterPro" id="IPR014025">
    <property type="entry name" value="Glutaredoxin_subgr"/>
</dbReference>
<gene>
    <name evidence="6" type="primary">grxA</name>
    <name evidence="6" type="ORF">SOCEGT47_071210</name>
</gene>
<dbReference type="Proteomes" id="UP000295781">
    <property type="component" value="Chromosome"/>
</dbReference>
<dbReference type="NCBIfam" id="TIGR02181">
    <property type="entry name" value="GRX_bact"/>
    <property type="match status" value="1"/>
</dbReference>
<feature type="domain" description="Glutaredoxin" evidence="5">
    <location>
        <begin position="6"/>
        <end position="65"/>
    </location>
</feature>
<keyword evidence="2 4" id="KW-0813">Transport</keyword>
<dbReference type="GO" id="GO:0045454">
    <property type="term" value="P:cell redox homeostasis"/>
    <property type="evidence" value="ECO:0007669"/>
    <property type="project" value="InterPro"/>
</dbReference>
<keyword evidence="3 4" id="KW-0249">Electron transport</keyword>
<dbReference type="InterPro" id="IPR011900">
    <property type="entry name" value="GRX_bact"/>
</dbReference>
<evidence type="ECO:0000259" key="5">
    <source>
        <dbReference type="Pfam" id="PF00462"/>
    </source>
</evidence>
<dbReference type="Pfam" id="PF00462">
    <property type="entry name" value="Glutaredoxin"/>
    <property type="match status" value="1"/>
</dbReference>
<evidence type="ECO:0000313" key="6">
    <source>
        <dbReference type="EMBL" id="AUX26551.1"/>
    </source>
</evidence>
<keyword evidence="4" id="KW-0963">Cytoplasm</keyword>
<protein>
    <recommendedName>
        <fullName evidence="4">Glutaredoxin</fullName>
    </recommendedName>
</protein>
<sequence>MQAAEVILYVTDYCGYCAMAKRLLTQKQARFTQINVEARDDLRAWLVEASGQRTVPQIFINGKSIGGFSELAALDRKGELDALLGEAPSADAPALPR</sequence>
<evidence type="ECO:0000313" key="7">
    <source>
        <dbReference type="Proteomes" id="UP000295781"/>
    </source>
</evidence>
<reference evidence="6 7" key="1">
    <citation type="submission" date="2015-09" db="EMBL/GenBank/DDBJ databases">
        <title>Sorangium comparison.</title>
        <authorList>
            <person name="Zaburannyi N."/>
            <person name="Bunk B."/>
            <person name="Overmann J."/>
            <person name="Mueller R."/>
        </authorList>
    </citation>
    <scope>NUCLEOTIDE SEQUENCE [LARGE SCALE GENOMIC DNA]</scope>
    <source>
        <strain evidence="6 7">So ceGT47</strain>
    </source>
</reference>
<dbReference type="SUPFAM" id="SSF52833">
    <property type="entry name" value="Thioredoxin-like"/>
    <property type="match status" value="1"/>
</dbReference>
<name>A0A4P2QB52_SORCE</name>
<dbReference type="CDD" id="cd03418">
    <property type="entry name" value="GRX_GRXb_1_3_like"/>
    <property type="match status" value="1"/>
</dbReference>
<organism evidence="6 7">
    <name type="scientific">Sorangium cellulosum</name>
    <name type="common">Polyangium cellulosum</name>
    <dbReference type="NCBI Taxonomy" id="56"/>
    <lineage>
        <taxon>Bacteria</taxon>
        <taxon>Pseudomonadati</taxon>
        <taxon>Myxococcota</taxon>
        <taxon>Polyangia</taxon>
        <taxon>Polyangiales</taxon>
        <taxon>Polyangiaceae</taxon>
        <taxon>Sorangium</taxon>
    </lineage>
</organism>
<evidence type="ECO:0000256" key="4">
    <source>
        <dbReference type="RuleBase" id="RU364065"/>
    </source>
</evidence>
<comment type="similarity">
    <text evidence="1 4">Belongs to the glutaredoxin family.</text>
</comment>
<dbReference type="Gene3D" id="3.40.30.10">
    <property type="entry name" value="Glutaredoxin"/>
    <property type="match status" value="1"/>
</dbReference>
<dbReference type="GO" id="GO:0005737">
    <property type="term" value="C:cytoplasm"/>
    <property type="evidence" value="ECO:0007669"/>
    <property type="project" value="TreeGrafter"/>
</dbReference>
<dbReference type="PROSITE" id="PS51354">
    <property type="entry name" value="GLUTAREDOXIN_2"/>
    <property type="match status" value="1"/>
</dbReference>
<dbReference type="PRINTS" id="PR00160">
    <property type="entry name" value="GLUTAREDOXIN"/>
</dbReference>
<accession>A0A4P2QB52</accession>
<evidence type="ECO:0000256" key="1">
    <source>
        <dbReference type="ARBA" id="ARBA00007787"/>
    </source>
</evidence>
<dbReference type="InterPro" id="IPR002109">
    <property type="entry name" value="Glutaredoxin"/>
</dbReference>
<dbReference type="OrthoDB" id="9814618at2"/>
<dbReference type="InterPro" id="IPR036249">
    <property type="entry name" value="Thioredoxin-like_sf"/>
</dbReference>
<dbReference type="GO" id="GO:0015038">
    <property type="term" value="F:glutathione disulfide oxidoreductase activity"/>
    <property type="evidence" value="ECO:0007669"/>
    <property type="project" value="UniProtKB-UniRule"/>
</dbReference>
<dbReference type="EMBL" id="CP012670">
    <property type="protein sequence ID" value="AUX26551.1"/>
    <property type="molecule type" value="Genomic_DNA"/>
</dbReference>
<evidence type="ECO:0000256" key="3">
    <source>
        <dbReference type="ARBA" id="ARBA00022982"/>
    </source>
</evidence>
<comment type="function">
    <text evidence="4">Has a glutathione-disulfide oxidoreductase activity in the presence of NADPH and glutathione reductase. Reduces low molecular weight disulfides and proteins.</text>
</comment>